<dbReference type="OrthoDB" id="4531749at2"/>
<dbReference type="Gene3D" id="3.90.1200.10">
    <property type="match status" value="1"/>
</dbReference>
<evidence type="ECO:0000313" key="2">
    <source>
        <dbReference type="EMBL" id="SUA48659.1"/>
    </source>
</evidence>
<proteinExistence type="predicted"/>
<accession>A0A378X5H3</accession>
<dbReference type="GO" id="GO:0016740">
    <property type="term" value="F:transferase activity"/>
    <property type="evidence" value="ECO:0007669"/>
    <property type="project" value="UniProtKB-KW"/>
</dbReference>
<feature type="domain" description="Aminoglycoside phosphotransferase" evidence="1">
    <location>
        <begin position="35"/>
        <end position="256"/>
    </location>
</feature>
<dbReference type="InterPro" id="IPR002575">
    <property type="entry name" value="Aminoglycoside_PTrfase"/>
</dbReference>
<dbReference type="InterPro" id="IPR011009">
    <property type="entry name" value="Kinase-like_dom_sf"/>
</dbReference>
<keyword evidence="2" id="KW-0808">Transferase</keyword>
<protein>
    <submittedName>
        <fullName evidence="2">Phosphotransferase enzyme family</fullName>
    </submittedName>
</protein>
<dbReference type="Pfam" id="PF01636">
    <property type="entry name" value="APH"/>
    <property type="match status" value="1"/>
</dbReference>
<gene>
    <name evidence="2" type="ORF">NCTC13184_07214</name>
</gene>
<reference evidence="2 3" key="1">
    <citation type="submission" date="2018-06" db="EMBL/GenBank/DDBJ databases">
        <authorList>
            <consortium name="Pathogen Informatics"/>
            <person name="Doyle S."/>
        </authorList>
    </citation>
    <scope>NUCLEOTIDE SEQUENCE [LARGE SCALE GENOMIC DNA]</scope>
    <source>
        <strain evidence="2 3">NCTC13184</strain>
    </source>
</reference>
<sequence>MMNPTTGLRAILRAACREVGFSDEAAHLIHHSSNAVFVLPHHQAVARVSTAAADLRRARSVTSLTAWLAARGFGATAPLAGARPLAVHGHDVSFWRYYPQSDALPPTSRDLGSLLRELHSTPPPAHIDLPNWVPLQSLRTALHDPRTDTGHITDLERSTLLNMIETVAGELADMSWPLGHGLIHGDAWAGNLLWDRTNDDAARPRAILGDWDWVSIGPFEVDLIPTWHAAIRYGRDQHWVTEFIATYGYDLSEFATGYETLRRMRDLVQVTGPLRRAGDSPANAARLRQRVHAILTGDTTSSWSQYS</sequence>
<dbReference type="AlphaFoldDB" id="A0A378X5H3"/>
<evidence type="ECO:0000259" key="1">
    <source>
        <dbReference type="Pfam" id="PF01636"/>
    </source>
</evidence>
<dbReference type="SUPFAM" id="SSF56112">
    <property type="entry name" value="Protein kinase-like (PK-like)"/>
    <property type="match status" value="1"/>
</dbReference>
<dbReference type="EMBL" id="UGRU01000001">
    <property type="protein sequence ID" value="SUA48659.1"/>
    <property type="molecule type" value="Genomic_DNA"/>
</dbReference>
<organism evidence="2 3">
    <name type="scientific">Nocardia africana</name>
    <dbReference type="NCBI Taxonomy" id="134964"/>
    <lineage>
        <taxon>Bacteria</taxon>
        <taxon>Bacillati</taxon>
        <taxon>Actinomycetota</taxon>
        <taxon>Actinomycetes</taxon>
        <taxon>Mycobacteriales</taxon>
        <taxon>Nocardiaceae</taxon>
        <taxon>Nocardia</taxon>
    </lineage>
</organism>
<evidence type="ECO:0000313" key="3">
    <source>
        <dbReference type="Proteomes" id="UP000255082"/>
    </source>
</evidence>
<name>A0A378X5H3_9NOCA</name>
<dbReference type="Proteomes" id="UP000255082">
    <property type="component" value="Unassembled WGS sequence"/>
</dbReference>